<dbReference type="GO" id="GO:0005960">
    <property type="term" value="C:glycine cleavage complex"/>
    <property type="evidence" value="ECO:0007669"/>
    <property type="project" value="InterPro"/>
</dbReference>
<accession>A0A8J4SL86</accession>
<dbReference type="Pfam" id="PF01597">
    <property type="entry name" value="GCV_H"/>
    <property type="match status" value="1"/>
</dbReference>
<dbReference type="Proteomes" id="UP000748531">
    <property type="component" value="Unassembled WGS sequence"/>
</dbReference>
<dbReference type="SUPFAM" id="SSF51230">
    <property type="entry name" value="Single hybrid motif"/>
    <property type="match status" value="1"/>
</dbReference>
<keyword evidence="2" id="KW-1185">Reference proteome</keyword>
<proteinExistence type="predicted"/>
<comment type="caution">
    <text evidence="1">The sequence shown here is derived from an EMBL/GenBank/DDBJ whole genome shotgun (WGS) entry which is preliminary data.</text>
</comment>
<dbReference type="EMBL" id="LUCH01005959">
    <property type="protein sequence ID" value="KAF5397650.1"/>
    <property type="molecule type" value="Genomic_DNA"/>
</dbReference>
<evidence type="ECO:0000313" key="1">
    <source>
        <dbReference type="EMBL" id="KAF5397650.1"/>
    </source>
</evidence>
<dbReference type="PANTHER" id="PTHR11715:SF3">
    <property type="entry name" value="GLYCINE CLEAVAGE SYSTEM H PROTEIN-RELATED"/>
    <property type="match status" value="1"/>
</dbReference>
<name>A0A8J4SL86_9TREM</name>
<dbReference type="InterPro" id="IPR002930">
    <property type="entry name" value="GCV_H"/>
</dbReference>
<reference evidence="1" key="1">
    <citation type="submission" date="2019-05" db="EMBL/GenBank/DDBJ databases">
        <title>Annotation for the trematode Paragonimus heterotremus.</title>
        <authorList>
            <person name="Choi Y.-J."/>
        </authorList>
    </citation>
    <scope>NUCLEOTIDE SEQUENCE</scope>
    <source>
        <strain evidence="1">LC</strain>
    </source>
</reference>
<dbReference type="GO" id="GO:0009249">
    <property type="term" value="P:protein lipoylation"/>
    <property type="evidence" value="ECO:0007669"/>
    <property type="project" value="TreeGrafter"/>
</dbReference>
<evidence type="ECO:0000313" key="2">
    <source>
        <dbReference type="Proteomes" id="UP000748531"/>
    </source>
</evidence>
<gene>
    <name evidence="1" type="ORF">PHET_09017</name>
</gene>
<dbReference type="AlphaFoldDB" id="A0A8J4SL86"/>
<dbReference type="GO" id="GO:0019464">
    <property type="term" value="P:glycine decarboxylation via glycine cleavage system"/>
    <property type="evidence" value="ECO:0007669"/>
    <property type="project" value="InterPro"/>
</dbReference>
<dbReference type="GO" id="GO:0005739">
    <property type="term" value="C:mitochondrion"/>
    <property type="evidence" value="ECO:0007669"/>
    <property type="project" value="TreeGrafter"/>
</dbReference>
<dbReference type="InterPro" id="IPR033753">
    <property type="entry name" value="GCV_H/Fam206"/>
</dbReference>
<protein>
    <submittedName>
        <fullName evidence="1">Glycine cleavage system H domain protein</fullName>
    </submittedName>
</protein>
<dbReference type="PANTHER" id="PTHR11715">
    <property type="entry name" value="GLYCINE CLEAVAGE SYSTEM H PROTEIN"/>
    <property type="match status" value="1"/>
</dbReference>
<dbReference type="OrthoDB" id="10264154at2759"/>
<dbReference type="Gene3D" id="2.40.50.100">
    <property type="match status" value="1"/>
</dbReference>
<organism evidence="1 2">
    <name type="scientific">Paragonimus heterotremus</name>
    <dbReference type="NCBI Taxonomy" id="100268"/>
    <lineage>
        <taxon>Eukaryota</taxon>
        <taxon>Metazoa</taxon>
        <taxon>Spiralia</taxon>
        <taxon>Lophotrochozoa</taxon>
        <taxon>Platyhelminthes</taxon>
        <taxon>Trematoda</taxon>
        <taxon>Digenea</taxon>
        <taxon>Plagiorchiida</taxon>
        <taxon>Troglotremata</taxon>
        <taxon>Troglotrematidae</taxon>
        <taxon>Paragonimus</taxon>
    </lineage>
</organism>
<sequence>MNGLKWMNALNWVLSEYPNMPNRNWEILYLSNFLKKTIRLLSTCGVVESVKAVSEIYSPASGTVVEINSELESNPSVINKSPTEDGWLFKMKLSNMSELAKLMTPEKYKVYLETDA</sequence>
<dbReference type="CDD" id="cd06848">
    <property type="entry name" value="GCS_H"/>
    <property type="match status" value="1"/>
</dbReference>
<dbReference type="InterPro" id="IPR011053">
    <property type="entry name" value="Single_hybrid_motif"/>
</dbReference>